<keyword evidence="4" id="KW-0963">Cytoplasm</keyword>
<evidence type="ECO:0000256" key="1">
    <source>
        <dbReference type="ARBA" id="ARBA00004496"/>
    </source>
</evidence>
<evidence type="ECO:0000256" key="2">
    <source>
        <dbReference type="ARBA" id="ARBA00007599"/>
    </source>
</evidence>
<dbReference type="Gene3D" id="3.40.50.300">
    <property type="entry name" value="P-loop containing nucleotide triphosphate hydrolases"/>
    <property type="match status" value="1"/>
</dbReference>
<keyword evidence="9" id="KW-0460">Magnesium</keyword>
<evidence type="ECO:0000256" key="7">
    <source>
        <dbReference type="ARBA" id="ARBA00022741"/>
    </source>
</evidence>
<gene>
    <name evidence="11" type="primary">tsaE</name>
    <name evidence="11" type="ORF">FWJ32_04445</name>
</gene>
<keyword evidence="6" id="KW-0479">Metal-binding</keyword>
<dbReference type="GO" id="GO:0016740">
    <property type="term" value="F:transferase activity"/>
    <property type="evidence" value="ECO:0007669"/>
    <property type="project" value="UniProtKB-KW"/>
</dbReference>
<sequence>MERIFITQSEEDTLRLGNEIGKRLKPGSILCLVGDLGTGKTHFTKGIATGLGVEDVISSPTFTIMNEYDGKIPLYHFDVYRIDEDEFLDIGLDEYLYENGVSVIEWADRLDGEIKDAIWVYIRFIDESSRELLFKWDNPIYDFINEVQV</sequence>
<evidence type="ECO:0000256" key="4">
    <source>
        <dbReference type="ARBA" id="ARBA00022490"/>
    </source>
</evidence>
<accession>A0A5D8QD58</accession>
<keyword evidence="11" id="KW-0808">Transferase</keyword>
<proteinExistence type="inferred from homology"/>
<evidence type="ECO:0000256" key="5">
    <source>
        <dbReference type="ARBA" id="ARBA00022694"/>
    </source>
</evidence>
<evidence type="ECO:0000256" key="6">
    <source>
        <dbReference type="ARBA" id="ARBA00022723"/>
    </source>
</evidence>
<evidence type="ECO:0000256" key="3">
    <source>
        <dbReference type="ARBA" id="ARBA00019010"/>
    </source>
</evidence>
<dbReference type="GO" id="GO:0005524">
    <property type="term" value="F:ATP binding"/>
    <property type="evidence" value="ECO:0007669"/>
    <property type="project" value="UniProtKB-KW"/>
</dbReference>
<name>A0A5D8QD58_9THEO</name>
<dbReference type="GO" id="GO:0002949">
    <property type="term" value="P:tRNA threonylcarbamoyladenosine modification"/>
    <property type="evidence" value="ECO:0007669"/>
    <property type="project" value="InterPro"/>
</dbReference>
<evidence type="ECO:0000313" key="11">
    <source>
        <dbReference type="EMBL" id="TZE82535.1"/>
    </source>
</evidence>
<evidence type="ECO:0000256" key="8">
    <source>
        <dbReference type="ARBA" id="ARBA00022840"/>
    </source>
</evidence>
<keyword evidence="7" id="KW-0547">Nucleotide-binding</keyword>
<dbReference type="EMBL" id="VTPS01000005">
    <property type="protein sequence ID" value="TZE82535.1"/>
    <property type="molecule type" value="Genomic_DNA"/>
</dbReference>
<dbReference type="PANTHER" id="PTHR33540">
    <property type="entry name" value="TRNA THREONYLCARBAMOYLADENOSINE BIOSYNTHESIS PROTEIN TSAE"/>
    <property type="match status" value="1"/>
</dbReference>
<dbReference type="PANTHER" id="PTHR33540:SF2">
    <property type="entry name" value="TRNA THREONYLCARBAMOYLADENOSINE BIOSYNTHESIS PROTEIN TSAE"/>
    <property type="match status" value="1"/>
</dbReference>
<evidence type="ECO:0000256" key="10">
    <source>
        <dbReference type="ARBA" id="ARBA00032441"/>
    </source>
</evidence>
<protein>
    <recommendedName>
        <fullName evidence="3">tRNA threonylcarbamoyladenosine biosynthesis protein TsaE</fullName>
    </recommendedName>
    <alternativeName>
        <fullName evidence="10">t(6)A37 threonylcarbamoyladenosine biosynthesis protein TsaE</fullName>
    </alternativeName>
</protein>
<dbReference type="GO" id="GO:0046872">
    <property type="term" value="F:metal ion binding"/>
    <property type="evidence" value="ECO:0007669"/>
    <property type="project" value="UniProtKB-KW"/>
</dbReference>
<keyword evidence="5" id="KW-0819">tRNA processing</keyword>
<dbReference type="RefSeq" id="WP_149544774.1">
    <property type="nucleotide sequence ID" value="NZ_VTPS01000005.1"/>
</dbReference>
<organism evidence="11 12">
    <name type="scientific">Calorimonas adulescens</name>
    <dbReference type="NCBI Taxonomy" id="2606906"/>
    <lineage>
        <taxon>Bacteria</taxon>
        <taxon>Bacillati</taxon>
        <taxon>Bacillota</taxon>
        <taxon>Clostridia</taxon>
        <taxon>Thermoanaerobacterales</taxon>
        <taxon>Thermoanaerobacteraceae</taxon>
        <taxon>Calorimonas</taxon>
    </lineage>
</organism>
<dbReference type="InterPro" id="IPR027417">
    <property type="entry name" value="P-loop_NTPase"/>
</dbReference>
<comment type="subcellular location">
    <subcellularLocation>
        <location evidence="1">Cytoplasm</location>
    </subcellularLocation>
</comment>
<dbReference type="SUPFAM" id="SSF52540">
    <property type="entry name" value="P-loop containing nucleoside triphosphate hydrolases"/>
    <property type="match status" value="1"/>
</dbReference>
<dbReference type="InterPro" id="IPR003442">
    <property type="entry name" value="T6A_TsaE"/>
</dbReference>
<dbReference type="Proteomes" id="UP000322976">
    <property type="component" value="Unassembled WGS sequence"/>
</dbReference>
<evidence type="ECO:0000256" key="9">
    <source>
        <dbReference type="ARBA" id="ARBA00022842"/>
    </source>
</evidence>
<comment type="caution">
    <text evidence="11">The sequence shown here is derived from an EMBL/GenBank/DDBJ whole genome shotgun (WGS) entry which is preliminary data.</text>
</comment>
<dbReference type="AlphaFoldDB" id="A0A5D8QD58"/>
<dbReference type="NCBIfam" id="TIGR00150">
    <property type="entry name" value="T6A_YjeE"/>
    <property type="match status" value="1"/>
</dbReference>
<dbReference type="Pfam" id="PF02367">
    <property type="entry name" value="TsaE"/>
    <property type="match status" value="1"/>
</dbReference>
<comment type="similarity">
    <text evidence="2">Belongs to the TsaE family.</text>
</comment>
<keyword evidence="8" id="KW-0067">ATP-binding</keyword>
<reference evidence="11 12" key="1">
    <citation type="submission" date="2019-08" db="EMBL/GenBank/DDBJ databases">
        <title>Calorimonas adulescens gen. nov., sp. nov., an anaerobic thermophilic bacterium from Sakhalin hot spring.</title>
        <authorList>
            <person name="Khomyakova M.A."/>
            <person name="Merkel A.Y."/>
            <person name="Novikov A."/>
            <person name="Bonch-Osmolovskaya E.A."/>
            <person name="Slobodkin A.I."/>
        </authorList>
    </citation>
    <scope>NUCLEOTIDE SEQUENCE [LARGE SCALE GENOMIC DNA]</scope>
    <source>
        <strain evidence="11 12">A05MB</strain>
    </source>
</reference>
<evidence type="ECO:0000313" key="12">
    <source>
        <dbReference type="Proteomes" id="UP000322976"/>
    </source>
</evidence>
<dbReference type="GO" id="GO:0005737">
    <property type="term" value="C:cytoplasm"/>
    <property type="evidence" value="ECO:0007669"/>
    <property type="project" value="UniProtKB-SubCell"/>
</dbReference>
<keyword evidence="12" id="KW-1185">Reference proteome</keyword>